<feature type="transmembrane region" description="Helical" evidence="4">
    <location>
        <begin position="195"/>
        <end position="217"/>
    </location>
</feature>
<feature type="region of interest" description="Disordered" evidence="3">
    <location>
        <begin position="288"/>
        <end position="312"/>
    </location>
</feature>
<keyword evidence="4" id="KW-1133">Transmembrane helix</keyword>
<feature type="transmembrane region" description="Helical" evidence="4">
    <location>
        <begin position="81"/>
        <end position="104"/>
    </location>
</feature>
<proteinExistence type="predicted"/>
<name>A0A7S4AGN9_9STRA</name>
<keyword evidence="1" id="KW-0813">Transport</keyword>
<evidence type="ECO:0000256" key="4">
    <source>
        <dbReference type="SAM" id="Phobius"/>
    </source>
</evidence>
<dbReference type="PANTHER" id="PTHR12226:SF2">
    <property type="entry name" value="MANNOSE-P-DOLICHOL UTILIZATION DEFECT 1 PROTEIN"/>
    <property type="match status" value="1"/>
</dbReference>
<feature type="compositionally biased region" description="Low complexity" evidence="3">
    <location>
        <begin position="299"/>
        <end position="309"/>
    </location>
</feature>
<keyword evidence="4" id="KW-0472">Membrane</keyword>
<dbReference type="Gene3D" id="1.20.1280.290">
    <property type="match status" value="2"/>
</dbReference>
<dbReference type="AlphaFoldDB" id="A0A7S4AGN9"/>
<dbReference type="PANTHER" id="PTHR12226">
    <property type="entry name" value="MANNOSE-P-DOLICHOL UTILIZATION DEFECT 1 LEC35 -RELATED"/>
    <property type="match status" value="1"/>
</dbReference>
<protein>
    <recommendedName>
        <fullName evidence="6">Mannose-P-dolichol utilization defect 1 protein homolog</fullName>
    </recommendedName>
</protein>
<evidence type="ECO:0000256" key="1">
    <source>
        <dbReference type="ARBA" id="ARBA00022448"/>
    </source>
</evidence>
<gene>
    <name evidence="5" type="ORF">PAUS00366_LOCUS7915</name>
</gene>
<feature type="transmembrane region" description="Helical" evidence="4">
    <location>
        <begin position="111"/>
        <end position="129"/>
    </location>
</feature>
<dbReference type="EMBL" id="HBIX01010473">
    <property type="protein sequence ID" value="CAE0715163.1"/>
    <property type="molecule type" value="Transcribed_RNA"/>
</dbReference>
<feature type="transmembrane region" description="Helical" evidence="4">
    <location>
        <begin position="22"/>
        <end position="42"/>
    </location>
</feature>
<evidence type="ECO:0008006" key="6">
    <source>
        <dbReference type="Google" id="ProtNLM"/>
    </source>
</evidence>
<evidence type="ECO:0000256" key="3">
    <source>
        <dbReference type="SAM" id="MobiDB-lite"/>
    </source>
</evidence>
<reference evidence="5" key="1">
    <citation type="submission" date="2021-01" db="EMBL/GenBank/DDBJ databases">
        <authorList>
            <person name="Corre E."/>
            <person name="Pelletier E."/>
            <person name="Niang G."/>
            <person name="Scheremetjew M."/>
            <person name="Finn R."/>
            <person name="Kale V."/>
            <person name="Holt S."/>
            <person name="Cochrane G."/>
            <person name="Meng A."/>
            <person name="Brown T."/>
            <person name="Cohen L."/>
        </authorList>
    </citation>
    <scope>NUCLEOTIDE SEQUENCE</scope>
    <source>
        <strain evidence="5">10249 10 AB</strain>
    </source>
</reference>
<keyword evidence="2" id="KW-0677">Repeat</keyword>
<dbReference type="InterPro" id="IPR016817">
    <property type="entry name" value="MannP-dilichol_defect-1"/>
</dbReference>
<evidence type="ECO:0000313" key="5">
    <source>
        <dbReference type="EMBL" id="CAE0715163.1"/>
    </source>
</evidence>
<sequence length="338" mass="37027">MTDDDVGVYATDDAETNTFRLFVARSLGYLVGFGSLMLYTPIAVRVSRQKHADGLVMSTWWLKLSSYLLSDAYYVRKKYDLSTYAETVIITIESVVILGLVAFYQKRTEEISFWIMLSALVLASLYAFTIAPNDLIALGQLSSVFVNTAALVPQFHHNFVTKTKGDYSPLTATLAWCGCLVRIFTTITLNNSDPVLMVTFFSAFCANFTLLLQILYYGTRIEGLSFSQVFMADVVAADAAAAATTTTHSYHHEHGSDYDAALEVTELTSSAATSLSIGNAGVSGKLYGSRGERINEPGNTDNSNTNNSDRYSTVGTYGLTVNAVDRFDSVAKTREKSK</sequence>
<keyword evidence="4" id="KW-0812">Transmembrane</keyword>
<accession>A0A7S4AGN9</accession>
<organism evidence="5">
    <name type="scientific">Pseudo-nitzschia australis</name>
    <dbReference type="NCBI Taxonomy" id="44445"/>
    <lineage>
        <taxon>Eukaryota</taxon>
        <taxon>Sar</taxon>
        <taxon>Stramenopiles</taxon>
        <taxon>Ochrophyta</taxon>
        <taxon>Bacillariophyta</taxon>
        <taxon>Bacillariophyceae</taxon>
        <taxon>Bacillariophycidae</taxon>
        <taxon>Bacillariales</taxon>
        <taxon>Bacillariaceae</taxon>
        <taxon>Pseudo-nitzschia</taxon>
    </lineage>
</organism>
<evidence type="ECO:0000256" key="2">
    <source>
        <dbReference type="ARBA" id="ARBA00022737"/>
    </source>
</evidence>